<evidence type="ECO:0000313" key="3">
    <source>
        <dbReference type="Proteomes" id="UP001221142"/>
    </source>
</evidence>
<protein>
    <recommendedName>
        <fullName evidence="1">F-box domain-containing protein</fullName>
    </recommendedName>
</protein>
<dbReference type="Pfam" id="PF12937">
    <property type="entry name" value="F-box-like"/>
    <property type="match status" value="1"/>
</dbReference>
<gene>
    <name evidence="2" type="ORF">FB45DRAFT_937666</name>
</gene>
<evidence type="ECO:0000259" key="1">
    <source>
        <dbReference type="Pfam" id="PF12937"/>
    </source>
</evidence>
<dbReference type="SUPFAM" id="SSF81383">
    <property type="entry name" value="F-box domain"/>
    <property type="match status" value="1"/>
</dbReference>
<dbReference type="Gene3D" id="1.20.1280.50">
    <property type="match status" value="1"/>
</dbReference>
<dbReference type="Proteomes" id="UP001221142">
    <property type="component" value="Unassembled WGS sequence"/>
</dbReference>
<name>A0AAD7B8H1_9AGAR</name>
<comment type="caution">
    <text evidence="2">The sequence shown here is derived from an EMBL/GenBank/DDBJ whole genome shotgun (WGS) entry which is preliminary data.</text>
</comment>
<sequence>MTSCNSCPVHCGATLPLQSPFPELLSSNIAPSTDAHSAIIYEAIQKARMDAARVETALVQLSARRSELNDFIRKNSSILSPIRRFPAEILSQIFGRYVRPNDTFNPRRHAAWVVARVCRRWRAVALDTPELWCHFVVPDSRFPQLPQRNLETLLKMQLNRSRHAQLSIELAAGPTMLDVMDILLAASARWGAVTLLNEAQFHRFAKHHSAHYPQLQRLCFSEPDTMQRSRTPSLPLDADMVNSLPALTELLWDAPIFRKQLMLPWAQLSLCELRRVQIADFQWIVSFLPPTAHVTAIKIGRWFHPSLIAKESQIQSLRLEHSSIVLIALIAPMLKKLDLDEHLTNEDVSFITSFMNPSKSTPPSLLEHLRIRSGDISAFWIKMLDSTCARDVVRLDISCRDPGGFLEALGSGDLVPSLRTLAIRVHGTGNTDIELVRRMLAARKPTVRTESFKRWEWDFPERNDLEGGLDVVFLE</sequence>
<dbReference type="AlphaFoldDB" id="A0AAD7B8H1"/>
<accession>A0AAD7B8H1</accession>
<keyword evidence="3" id="KW-1185">Reference proteome</keyword>
<evidence type="ECO:0000313" key="2">
    <source>
        <dbReference type="EMBL" id="KAJ7614004.1"/>
    </source>
</evidence>
<feature type="domain" description="F-box" evidence="1">
    <location>
        <begin position="86"/>
        <end position="135"/>
    </location>
</feature>
<organism evidence="2 3">
    <name type="scientific">Roridomyces roridus</name>
    <dbReference type="NCBI Taxonomy" id="1738132"/>
    <lineage>
        <taxon>Eukaryota</taxon>
        <taxon>Fungi</taxon>
        <taxon>Dikarya</taxon>
        <taxon>Basidiomycota</taxon>
        <taxon>Agaricomycotina</taxon>
        <taxon>Agaricomycetes</taxon>
        <taxon>Agaricomycetidae</taxon>
        <taxon>Agaricales</taxon>
        <taxon>Marasmiineae</taxon>
        <taxon>Mycenaceae</taxon>
        <taxon>Roridomyces</taxon>
    </lineage>
</organism>
<proteinExistence type="predicted"/>
<reference evidence="2" key="1">
    <citation type="submission" date="2023-03" db="EMBL/GenBank/DDBJ databases">
        <title>Massive genome expansion in bonnet fungi (Mycena s.s.) driven by repeated elements and novel gene families across ecological guilds.</title>
        <authorList>
            <consortium name="Lawrence Berkeley National Laboratory"/>
            <person name="Harder C.B."/>
            <person name="Miyauchi S."/>
            <person name="Viragh M."/>
            <person name="Kuo A."/>
            <person name="Thoen E."/>
            <person name="Andreopoulos B."/>
            <person name="Lu D."/>
            <person name="Skrede I."/>
            <person name="Drula E."/>
            <person name="Henrissat B."/>
            <person name="Morin E."/>
            <person name="Kohler A."/>
            <person name="Barry K."/>
            <person name="LaButti K."/>
            <person name="Morin E."/>
            <person name="Salamov A."/>
            <person name="Lipzen A."/>
            <person name="Mereny Z."/>
            <person name="Hegedus B."/>
            <person name="Baldrian P."/>
            <person name="Stursova M."/>
            <person name="Weitz H."/>
            <person name="Taylor A."/>
            <person name="Grigoriev I.V."/>
            <person name="Nagy L.G."/>
            <person name="Martin F."/>
            <person name="Kauserud H."/>
        </authorList>
    </citation>
    <scope>NUCLEOTIDE SEQUENCE</scope>
    <source>
        <strain evidence="2">9284</strain>
    </source>
</reference>
<dbReference type="InterPro" id="IPR001810">
    <property type="entry name" value="F-box_dom"/>
</dbReference>
<dbReference type="InterPro" id="IPR036047">
    <property type="entry name" value="F-box-like_dom_sf"/>
</dbReference>
<dbReference type="EMBL" id="JARKIF010000027">
    <property type="protein sequence ID" value="KAJ7614004.1"/>
    <property type="molecule type" value="Genomic_DNA"/>
</dbReference>